<dbReference type="Pfam" id="PF12019">
    <property type="entry name" value="GspH"/>
    <property type="match status" value="1"/>
</dbReference>
<keyword evidence="3" id="KW-1003">Cell membrane</keyword>
<evidence type="ECO:0000256" key="1">
    <source>
        <dbReference type="ARBA" id="ARBA00004377"/>
    </source>
</evidence>
<dbReference type="Gene3D" id="3.55.40.10">
    <property type="entry name" value="minor pseudopilin epsh domain"/>
    <property type="match status" value="1"/>
</dbReference>
<keyword evidence="5" id="KW-0997">Cell inner membrane</keyword>
<organism evidence="12 13">
    <name type="scientific">Pseudomonas abyssi</name>
    <dbReference type="NCBI Taxonomy" id="170540"/>
    <lineage>
        <taxon>Bacteria</taxon>
        <taxon>Pseudomonadati</taxon>
        <taxon>Pseudomonadota</taxon>
        <taxon>Gammaproteobacteria</taxon>
        <taxon>Pseudomonadales</taxon>
        <taxon>Pseudomonadaceae</taxon>
        <taxon>Pseudomonas</taxon>
    </lineage>
</organism>
<dbReference type="EMBL" id="NTMR01000005">
    <property type="protein sequence ID" value="PBK05363.1"/>
    <property type="molecule type" value="Genomic_DNA"/>
</dbReference>
<proteinExistence type="inferred from homology"/>
<keyword evidence="8" id="KW-0472">Membrane</keyword>
<evidence type="ECO:0000259" key="11">
    <source>
        <dbReference type="Pfam" id="PF12019"/>
    </source>
</evidence>
<dbReference type="SUPFAM" id="SSF54523">
    <property type="entry name" value="Pili subunits"/>
    <property type="match status" value="1"/>
</dbReference>
<comment type="similarity">
    <text evidence="9">Belongs to the GSP H family.</text>
</comment>
<feature type="domain" description="General secretion pathway GspH" evidence="11">
    <location>
        <begin position="43"/>
        <end position="156"/>
    </location>
</feature>
<evidence type="ECO:0000256" key="4">
    <source>
        <dbReference type="ARBA" id="ARBA00022481"/>
    </source>
</evidence>
<dbReference type="GO" id="GO:0015627">
    <property type="term" value="C:type II protein secretion system complex"/>
    <property type="evidence" value="ECO:0007669"/>
    <property type="project" value="InterPro"/>
</dbReference>
<keyword evidence="6" id="KW-0812">Transmembrane</keyword>
<dbReference type="InterPro" id="IPR022346">
    <property type="entry name" value="T2SS_GspH"/>
</dbReference>
<evidence type="ECO:0000256" key="2">
    <source>
        <dbReference type="ARBA" id="ARBA00021549"/>
    </source>
</evidence>
<evidence type="ECO:0000256" key="9">
    <source>
        <dbReference type="ARBA" id="ARBA00025772"/>
    </source>
</evidence>
<sequence length="174" mass="19352">MKSNGFTLTELLVAVALLGILISIGVPSLQRLIDQQRLDSAQDALERSIRFTRNEAIERNEPVVMMPMTGDWNRGWQVFVDRDNNLELGAGDVLLLEDQAALLSSVAASGQLRSYLRYNALGESEQVHGGFLAGSFRLCPPDLKQRGRQLIINRVGRLRTESRQFDARQCAATP</sequence>
<dbReference type="InterPro" id="IPR045584">
    <property type="entry name" value="Pilin-like"/>
</dbReference>
<keyword evidence="13" id="KW-1185">Reference proteome</keyword>
<evidence type="ECO:0000256" key="6">
    <source>
        <dbReference type="ARBA" id="ARBA00022692"/>
    </source>
</evidence>
<dbReference type="GO" id="GO:0005886">
    <property type="term" value="C:plasma membrane"/>
    <property type="evidence" value="ECO:0007669"/>
    <property type="project" value="UniProtKB-SubCell"/>
</dbReference>
<evidence type="ECO:0000256" key="5">
    <source>
        <dbReference type="ARBA" id="ARBA00022519"/>
    </source>
</evidence>
<evidence type="ECO:0000256" key="3">
    <source>
        <dbReference type="ARBA" id="ARBA00022475"/>
    </source>
</evidence>
<dbReference type="NCBIfam" id="TIGR02532">
    <property type="entry name" value="IV_pilin_GFxxxE"/>
    <property type="match status" value="1"/>
</dbReference>
<evidence type="ECO:0000256" key="10">
    <source>
        <dbReference type="ARBA" id="ARBA00030775"/>
    </source>
</evidence>
<evidence type="ECO:0000313" key="13">
    <source>
        <dbReference type="Proteomes" id="UP000242313"/>
    </source>
</evidence>
<evidence type="ECO:0000313" key="12">
    <source>
        <dbReference type="EMBL" id="PBK05363.1"/>
    </source>
</evidence>
<dbReference type="AlphaFoldDB" id="A0A2A3MKP7"/>
<name>A0A2A3MKP7_9PSED</name>
<evidence type="ECO:0000256" key="7">
    <source>
        <dbReference type="ARBA" id="ARBA00022989"/>
    </source>
</evidence>
<dbReference type="GO" id="GO:0015628">
    <property type="term" value="P:protein secretion by the type II secretion system"/>
    <property type="evidence" value="ECO:0007669"/>
    <property type="project" value="InterPro"/>
</dbReference>
<reference evidence="12 13" key="1">
    <citation type="submission" date="2017-09" db="EMBL/GenBank/DDBJ databases">
        <title>Pseudomonas abyssi sp. nov. isolated from Abyssopelagic Water.</title>
        <authorList>
            <person name="Wei Y."/>
        </authorList>
    </citation>
    <scope>NUCLEOTIDE SEQUENCE [LARGE SCALE GENOMIC DNA]</scope>
    <source>
        <strain evidence="12 13">MT5</strain>
    </source>
</reference>
<comment type="subcellular location">
    <subcellularLocation>
        <location evidence="1">Cell inner membrane</location>
        <topology evidence="1">Single-pass membrane protein</topology>
    </subcellularLocation>
</comment>
<evidence type="ECO:0000256" key="8">
    <source>
        <dbReference type="ARBA" id="ARBA00023136"/>
    </source>
</evidence>
<dbReference type="Pfam" id="PF07963">
    <property type="entry name" value="N_methyl"/>
    <property type="match status" value="1"/>
</dbReference>
<keyword evidence="4" id="KW-0488">Methylation</keyword>
<dbReference type="Proteomes" id="UP000242313">
    <property type="component" value="Unassembled WGS sequence"/>
</dbReference>
<dbReference type="InterPro" id="IPR012902">
    <property type="entry name" value="N_methyl_site"/>
</dbReference>
<accession>A0A2A3MKP7</accession>
<gene>
    <name evidence="12" type="ORF">CNQ84_06180</name>
</gene>
<comment type="caution">
    <text evidence="12">The sequence shown here is derived from an EMBL/GenBank/DDBJ whole genome shotgun (WGS) entry which is preliminary data.</text>
</comment>
<dbReference type="RefSeq" id="WP_133065869.1">
    <property type="nucleotide sequence ID" value="NZ_NTMR01000005.1"/>
</dbReference>
<protein>
    <recommendedName>
        <fullName evidence="2">Type II secretion system protein H</fullName>
    </recommendedName>
    <alternativeName>
        <fullName evidence="10">General secretion pathway protein H</fullName>
    </alternativeName>
</protein>
<keyword evidence="7" id="KW-1133">Transmembrane helix</keyword>